<organism evidence="1 2">
    <name type="scientific">Cupriavidus taiwanensis</name>
    <dbReference type="NCBI Taxonomy" id="164546"/>
    <lineage>
        <taxon>Bacteria</taxon>
        <taxon>Pseudomonadati</taxon>
        <taxon>Pseudomonadota</taxon>
        <taxon>Betaproteobacteria</taxon>
        <taxon>Burkholderiales</taxon>
        <taxon>Burkholderiaceae</taxon>
        <taxon>Cupriavidus</taxon>
    </lineage>
</organism>
<comment type="caution">
    <text evidence="1">The sequence shown here is derived from an EMBL/GenBank/DDBJ whole genome shotgun (WGS) entry which is preliminary data.</text>
</comment>
<accession>A0A975X243</accession>
<reference evidence="1 2" key="1">
    <citation type="submission" date="2018-01" db="EMBL/GenBank/DDBJ databases">
        <authorList>
            <person name="Clerissi C."/>
        </authorList>
    </citation>
    <scope>NUCLEOTIDE SEQUENCE [LARGE SCALE GENOMIC DNA]</scope>
    <source>
        <strain evidence="1">Cupriavidus taiwanensis STM 3521</strain>
    </source>
</reference>
<dbReference type="Proteomes" id="UP000256297">
    <property type="component" value="Chromosome CBM2589_b"/>
</dbReference>
<gene>
    <name evidence="1" type="ORF">CBM2589_B290010</name>
</gene>
<proteinExistence type="predicted"/>
<dbReference type="EMBL" id="OFSP01000022">
    <property type="protein sequence ID" value="SOY53247.1"/>
    <property type="molecule type" value="Genomic_DNA"/>
</dbReference>
<dbReference type="AlphaFoldDB" id="A0A975X243"/>
<name>A0A975X243_9BURK</name>
<sequence>MRRVAFAACERIFGYPVRLACRPGPNPFLRIDPSKGFSRPRGASPARALFFVQARQKHIAAPTKKAASRLPFLNVAPKKQQCDSPV</sequence>
<protein>
    <submittedName>
        <fullName evidence="1">Uncharacterized protein</fullName>
    </submittedName>
</protein>
<evidence type="ECO:0000313" key="2">
    <source>
        <dbReference type="Proteomes" id="UP000256297"/>
    </source>
</evidence>
<evidence type="ECO:0000313" key="1">
    <source>
        <dbReference type="EMBL" id="SOY53247.1"/>
    </source>
</evidence>